<keyword evidence="1" id="KW-0472">Membrane</keyword>
<feature type="chain" id="PRO_5031364154" description="Transmembrane protein" evidence="2">
    <location>
        <begin position="21"/>
        <end position="128"/>
    </location>
</feature>
<protein>
    <recommendedName>
        <fullName evidence="4">Transmembrane protein</fullName>
    </recommendedName>
</protein>
<keyword evidence="1" id="KW-0812">Transmembrane</keyword>
<dbReference type="EMBL" id="HBKN01025363">
    <property type="protein sequence ID" value="CAE2308064.1"/>
    <property type="molecule type" value="Transcribed_RNA"/>
</dbReference>
<feature type="signal peptide" evidence="2">
    <location>
        <begin position="1"/>
        <end position="20"/>
    </location>
</feature>
<proteinExistence type="predicted"/>
<reference evidence="3" key="1">
    <citation type="submission" date="2021-01" db="EMBL/GenBank/DDBJ databases">
        <authorList>
            <person name="Corre E."/>
            <person name="Pelletier E."/>
            <person name="Niang G."/>
            <person name="Scheremetjew M."/>
            <person name="Finn R."/>
            <person name="Kale V."/>
            <person name="Holt S."/>
            <person name="Cochrane G."/>
            <person name="Meng A."/>
            <person name="Brown T."/>
            <person name="Cohen L."/>
        </authorList>
    </citation>
    <scope>NUCLEOTIDE SEQUENCE</scope>
    <source>
        <strain evidence="3">CCMP 2712</strain>
    </source>
</reference>
<keyword evidence="2" id="KW-0732">Signal</keyword>
<keyword evidence="1" id="KW-1133">Transmembrane helix</keyword>
<feature type="transmembrane region" description="Helical" evidence="1">
    <location>
        <begin position="92"/>
        <end position="111"/>
    </location>
</feature>
<gene>
    <name evidence="3" type="ORF">GTHE00462_LOCUS19726</name>
</gene>
<evidence type="ECO:0000256" key="1">
    <source>
        <dbReference type="SAM" id="Phobius"/>
    </source>
</evidence>
<sequence>MAARFFLVLCFLSAAPLTSSFPSIPLHQVPILREIHRSFQPGLRTELISTNSTYHKYLAVESQKSYRRKNFSIGDHPVLEFLSKVLEFGKGIGAFFFISAVAHIGFGIAAGPKRTSPPPVRTTTGLPY</sequence>
<accession>A0A7S4KX07</accession>
<evidence type="ECO:0000256" key="2">
    <source>
        <dbReference type="SAM" id="SignalP"/>
    </source>
</evidence>
<name>A0A7S4KX07_GUITH</name>
<evidence type="ECO:0008006" key="4">
    <source>
        <dbReference type="Google" id="ProtNLM"/>
    </source>
</evidence>
<evidence type="ECO:0000313" key="3">
    <source>
        <dbReference type="EMBL" id="CAE2308064.1"/>
    </source>
</evidence>
<organism evidence="3">
    <name type="scientific">Guillardia theta</name>
    <name type="common">Cryptophyte</name>
    <name type="synonym">Cryptomonas phi</name>
    <dbReference type="NCBI Taxonomy" id="55529"/>
    <lineage>
        <taxon>Eukaryota</taxon>
        <taxon>Cryptophyceae</taxon>
        <taxon>Pyrenomonadales</taxon>
        <taxon>Geminigeraceae</taxon>
        <taxon>Guillardia</taxon>
    </lineage>
</organism>
<dbReference type="AlphaFoldDB" id="A0A7S4KX07"/>